<proteinExistence type="predicted"/>
<reference evidence="3 4" key="1">
    <citation type="submission" date="2017-01" db="EMBL/GenBank/DDBJ databases">
        <title>A new Hymenobacter.</title>
        <authorList>
            <person name="Liang Y."/>
            <person name="Feng F."/>
        </authorList>
    </citation>
    <scope>NUCLEOTIDE SEQUENCE [LARGE SCALE GENOMIC DNA]</scope>
    <source>
        <strain evidence="3">MIMBbqt21</strain>
    </source>
</reference>
<evidence type="ECO:0000313" key="4">
    <source>
        <dbReference type="Proteomes" id="UP000194873"/>
    </source>
</evidence>
<comment type="caution">
    <text evidence="3">The sequence shown here is derived from an EMBL/GenBank/DDBJ whole genome shotgun (WGS) entry which is preliminary data.</text>
</comment>
<dbReference type="InterPro" id="IPR011050">
    <property type="entry name" value="Pectin_lyase_fold/virulence"/>
</dbReference>
<keyword evidence="4" id="KW-1185">Reference proteome</keyword>
<dbReference type="Proteomes" id="UP000194873">
    <property type="component" value="Unassembled WGS sequence"/>
</dbReference>
<gene>
    <name evidence="3" type="ORF">BXP70_02355</name>
</gene>
<dbReference type="EMBL" id="MTSE01000001">
    <property type="protein sequence ID" value="OUJ76136.1"/>
    <property type="molecule type" value="Genomic_DNA"/>
</dbReference>
<evidence type="ECO:0000313" key="3">
    <source>
        <dbReference type="EMBL" id="OUJ76136.1"/>
    </source>
</evidence>
<keyword evidence="2" id="KW-0732">Signal</keyword>
<feature type="region of interest" description="Disordered" evidence="1">
    <location>
        <begin position="495"/>
        <end position="514"/>
    </location>
</feature>
<organism evidence="3 4">
    <name type="scientific">Hymenobacter crusticola</name>
    <dbReference type="NCBI Taxonomy" id="1770526"/>
    <lineage>
        <taxon>Bacteria</taxon>
        <taxon>Pseudomonadati</taxon>
        <taxon>Bacteroidota</taxon>
        <taxon>Cytophagia</taxon>
        <taxon>Cytophagales</taxon>
        <taxon>Hymenobacteraceae</taxon>
        <taxon>Hymenobacter</taxon>
    </lineage>
</organism>
<feature type="chain" id="PRO_5012647843" description="Right handed beta helix domain-containing protein" evidence="2">
    <location>
        <begin position="20"/>
        <end position="514"/>
    </location>
</feature>
<feature type="signal peptide" evidence="2">
    <location>
        <begin position="1"/>
        <end position="19"/>
    </location>
</feature>
<protein>
    <recommendedName>
        <fullName evidence="5">Right handed beta helix domain-containing protein</fullName>
    </recommendedName>
</protein>
<dbReference type="SUPFAM" id="SSF51126">
    <property type="entry name" value="Pectin lyase-like"/>
    <property type="match status" value="1"/>
</dbReference>
<evidence type="ECO:0008006" key="5">
    <source>
        <dbReference type="Google" id="ProtNLM"/>
    </source>
</evidence>
<dbReference type="OrthoDB" id="1111178at2"/>
<dbReference type="RefSeq" id="WP_086592388.1">
    <property type="nucleotide sequence ID" value="NZ_MTSE01000001.1"/>
</dbReference>
<sequence>MRYLLPLLFLFACALCLLPGCEPKEDVLTKDSSAKLEFSADTMFFDTVFVQTGSVTKRLWVYNRNSRAVKVEQIGLGEPTNSPYTLIVSGQQSTALQNIEIRGKDSLLVLVRTTITPGQESKPFVVEDQLRFRTNGNDQDVKLLAYGQNAYFHQDQEYVACNSVWRNDKPHVVLGAVGVGPGCTLTIEAGTKVYFHAGAALVVKGQLLVNPRFNPGNNEVKADDANIVRFAGDRREAYYNDIPGQWRGIQFDSTSSRNSIRYAEIKNANFGLLIYNPGNKTHPKVAVQNTVIKNISAAALSFASGGQGFDGAGIFGISGDFDLVNTVLTNCGEYAIRAIGGGEYNLNFCTIANYTPQFKREKASLDFTNAPAVKRVTGPVATSITITNSIIWGINSGTVKEELNFQNSDSYRGNINVYNSLLRTTAYLGTTEGPNKPGLGRSDYLNVLNEAPNFKRASDSQKPAFDKLDFSLDSLSPASNRPLYRNDRFVARDLLNHPRNPRNPDLGAYERVNP</sequence>
<dbReference type="AlphaFoldDB" id="A0A243WJU0"/>
<accession>A0A243WJU0</accession>
<name>A0A243WJU0_9BACT</name>
<evidence type="ECO:0000256" key="2">
    <source>
        <dbReference type="SAM" id="SignalP"/>
    </source>
</evidence>
<evidence type="ECO:0000256" key="1">
    <source>
        <dbReference type="SAM" id="MobiDB-lite"/>
    </source>
</evidence>